<dbReference type="AlphaFoldDB" id="A0A2K4ZM01"/>
<dbReference type="PANTHER" id="PTHR30627:SF24">
    <property type="entry name" value="PENICILLIN-BINDING PROTEIN 4B"/>
    <property type="match status" value="1"/>
</dbReference>
<dbReference type="PANTHER" id="PTHR30627">
    <property type="entry name" value="PEPTIDOGLYCAN D,D-TRANSPEPTIDASE"/>
    <property type="match status" value="1"/>
</dbReference>
<dbReference type="PROSITE" id="PS00337">
    <property type="entry name" value="BETA_LACTAMASE_D"/>
    <property type="match status" value="1"/>
</dbReference>
<dbReference type="OrthoDB" id="9804124at2"/>
<keyword evidence="11" id="KW-1185">Reference proteome</keyword>
<dbReference type="Gene3D" id="3.40.710.10">
    <property type="entry name" value="DD-peptidase/beta-lactamase superfamily"/>
    <property type="match status" value="1"/>
</dbReference>
<dbReference type="GO" id="GO:0008658">
    <property type="term" value="F:penicillin binding"/>
    <property type="evidence" value="ECO:0007669"/>
    <property type="project" value="InterPro"/>
</dbReference>
<dbReference type="GO" id="GO:0071972">
    <property type="term" value="F:peptidoglycan L,D-transpeptidase activity"/>
    <property type="evidence" value="ECO:0007669"/>
    <property type="project" value="TreeGrafter"/>
</dbReference>
<accession>A0A2K4ZM01</accession>
<gene>
    <name evidence="10" type="primary">pbpA_2</name>
    <name evidence="10" type="ORF">AMURIS_04261</name>
</gene>
<evidence type="ECO:0000256" key="6">
    <source>
        <dbReference type="RuleBase" id="RU361140"/>
    </source>
</evidence>
<feature type="domain" description="Penicillin-binding protein transpeptidase" evidence="8">
    <location>
        <begin position="162"/>
        <end position="470"/>
    </location>
</feature>
<keyword evidence="7" id="KW-0812">Transmembrane</keyword>
<keyword evidence="4 6" id="KW-0378">Hydrolase</keyword>
<dbReference type="GO" id="GO:0005886">
    <property type="term" value="C:plasma membrane"/>
    <property type="evidence" value="ECO:0007669"/>
    <property type="project" value="TreeGrafter"/>
</dbReference>
<proteinExistence type="inferred from homology"/>
<dbReference type="RefSeq" id="WP_103241506.1">
    <property type="nucleotide sequence ID" value="NZ_JANJZD010000027.1"/>
</dbReference>
<feature type="transmembrane region" description="Helical" evidence="7">
    <location>
        <begin position="15"/>
        <end position="35"/>
    </location>
</feature>
<evidence type="ECO:0000256" key="2">
    <source>
        <dbReference type="ARBA" id="ARBA00012865"/>
    </source>
</evidence>
<organism evidence="10 11">
    <name type="scientific">Acetatifactor muris</name>
    <dbReference type="NCBI Taxonomy" id="879566"/>
    <lineage>
        <taxon>Bacteria</taxon>
        <taxon>Bacillati</taxon>
        <taxon>Bacillota</taxon>
        <taxon>Clostridia</taxon>
        <taxon>Lachnospirales</taxon>
        <taxon>Lachnospiraceae</taxon>
        <taxon>Acetatifactor</taxon>
    </lineage>
</organism>
<dbReference type="Proteomes" id="UP000236311">
    <property type="component" value="Unassembled WGS sequence"/>
</dbReference>
<keyword evidence="3" id="KW-0732">Signal</keyword>
<feature type="domain" description="Penicillin binding protein A dimerisation" evidence="9">
    <location>
        <begin position="62"/>
        <end position="141"/>
    </location>
</feature>
<evidence type="ECO:0000256" key="5">
    <source>
        <dbReference type="ARBA" id="ARBA00023251"/>
    </source>
</evidence>
<dbReference type="InterPro" id="IPR012338">
    <property type="entry name" value="Beta-lactam/transpept-like"/>
</dbReference>
<dbReference type="InterPro" id="IPR036138">
    <property type="entry name" value="PBP_dimer_sf"/>
</dbReference>
<dbReference type="GO" id="GO:0008800">
    <property type="term" value="F:beta-lactamase activity"/>
    <property type="evidence" value="ECO:0007669"/>
    <property type="project" value="UniProtKB-UniRule"/>
</dbReference>
<keyword evidence="7" id="KW-0472">Membrane</keyword>
<dbReference type="GO" id="GO:0071555">
    <property type="term" value="P:cell wall organization"/>
    <property type="evidence" value="ECO:0007669"/>
    <property type="project" value="TreeGrafter"/>
</dbReference>
<evidence type="ECO:0000259" key="9">
    <source>
        <dbReference type="Pfam" id="PF21922"/>
    </source>
</evidence>
<dbReference type="EC" id="3.5.2.6" evidence="2 6"/>
<dbReference type="GO" id="GO:0046677">
    <property type="term" value="P:response to antibiotic"/>
    <property type="evidence" value="ECO:0007669"/>
    <property type="project" value="UniProtKB-UniRule"/>
</dbReference>
<dbReference type="SUPFAM" id="SSF56601">
    <property type="entry name" value="beta-lactamase/transpeptidase-like"/>
    <property type="match status" value="1"/>
</dbReference>
<dbReference type="InterPro" id="IPR054120">
    <property type="entry name" value="PBPA_dimer"/>
</dbReference>
<comment type="catalytic activity">
    <reaction evidence="6">
        <text>a beta-lactam + H2O = a substituted beta-amino acid</text>
        <dbReference type="Rhea" id="RHEA:20401"/>
        <dbReference type="ChEBI" id="CHEBI:15377"/>
        <dbReference type="ChEBI" id="CHEBI:35627"/>
        <dbReference type="ChEBI" id="CHEBI:140347"/>
        <dbReference type="EC" id="3.5.2.6"/>
    </reaction>
</comment>
<sequence length="478" mass="52404">MAEKQSKTAKNRHEILVTGGFFAAVFAVLIVYLGYVTATNGQDIINNSYNTRQKILLSRNYRGTIYAGSGEILAETTVDGAQNEIRNYPYGNLFSHIVGYSTRGRMGVEALANYYLINTSTSLANKAANDIAGVKNPGDSVHTTLDVAIQQAADNELNIYRGAVVVTEVSTGKILALVSHPDFDPNEIEDIWESLLENEDSSVLLNRATQGKYPPGSTFKIVTALEYIRENPDTYTQYSFDCPGYFKSGNSRINCYHGTNHGQVDFERSFAKSCNSSFAKIGMSLDRDSFSETLEDLLFNEPLPLELPCLKSSLRMSEELSVNEMMQTSIGQGKTQITPIHLNMITCAIANGGNLMKPYVIDRVENDAGRIVKSFRPESYGQLISEEEAEILKGLMTAVVENGTAKKLSGREYTAAGKTGSAEYSDVKEDSHAWFTGFAPVENPEICVTIIVEGAGSGGDYAVPIARRIFDAYFNGKK</sequence>
<evidence type="ECO:0000256" key="4">
    <source>
        <dbReference type="ARBA" id="ARBA00022801"/>
    </source>
</evidence>
<dbReference type="Gene3D" id="3.90.1310.10">
    <property type="entry name" value="Penicillin-binding protein 2a (Domain 2)"/>
    <property type="match status" value="1"/>
</dbReference>
<evidence type="ECO:0000259" key="8">
    <source>
        <dbReference type="Pfam" id="PF00905"/>
    </source>
</evidence>
<keyword evidence="7" id="KW-1133">Transmembrane helix</keyword>
<evidence type="ECO:0000256" key="7">
    <source>
        <dbReference type="SAM" id="Phobius"/>
    </source>
</evidence>
<evidence type="ECO:0000313" key="10">
    <source>
        <dbReference type="EMBL" id="SOY31517.1"/>
    </source>
</evidence>
<dbReference type="Pfam" id="PF00905">
    <property type="entry name" value="Transpeptidase"/>
    <property type="match status" value="1"/>
</dbReference>
<dbReference type="Pfam" id="PF21922">
    <property type="entry name" value="PBP_dimer_2"/>
    <property type="match status" value="1"/>
</dbReference>
<evidence type="ECO:0000256" key="3">
    <source>
        <dbReference type="ARBA" id="ARBA00022729"/>
    </source>
</evidence>
<comment type="similarity">
    <text evidence="1 6">Belongs to the class-D beta-lactamase family.</text>
</comment>
<dbReference type="SUPFAM" id="SSF56519">
    <property type="entry name" value="Penicillin binding protein dimerisation domain"/>
    <property type="match status" value="1"/>
</dbReference>
<dbReference type="EMBL" id="OFSM01000027">
    <property type="protein sequence ID" value="SOY31517.1"/>
    <property type="molecule type" value="Genomic_DNA"/>
</dbReference>
<reference evidence="10 11" key="1">
    <citation type="submission" date="2018-01" db="EMBL/GenBank/DDBJ databases">
        <authorList>
            <person name="Gaut B.S."/>
            <person name="Morton B.R."/>
            <person name="Clegg M.T."/>
            <person name="Duvall M.R."/>
        </authorList>
    </citation>
    <scope>NUCLEOTIDE SEQUENCE [LARGE SCALE GENOMIC DNA]</scope>
    <source>
        <strain evidence="10">GP69</strain>
    </source>
</reference>
<evidence type="ECO:0000313" key="11">
    <source>
        <dbReference type="Proteomes" id="UP000236311"/>
    </source>
</evidence>
<evidence type="ECO:0000256" key="1">
    <source>
        <dbReference type="ARBA" id="ARBA00007898"/>
    </source>
</evidence>
<dbReference type="GO" id="GO:0017001">
    <property type="term" value="P:antibiotic catabolic process"/>
    <property type="evidence" value="ECO:0007669"/>
    <property type="project" value="InterPro"/>
</dbReference>
<name>A0A2K4ZM01_9FIRM</name>
<dbReference type="InterPro" id="IPR050515">
    <property type="entry name" value="Beta-lactam/transpept"/>
</dbReference>
<protein>
    <recommendedName>
        <fullName evidence="2 6">Beta-lactamase</fullName>
        <ecNumber evidence="2 6">3.5.2.6</ecNumber>
    </recommendedName>
</protein>
<dbReference type="InterPro" id="IPR002137">
    <property type="entry name" value="Beta-lactam_class-D_AS"/>
</dbReference>
<dbReference type="InterPro" id="IPR001460">
    <property type="entry name" value="PCN-bd_Tpept"/>
</dbReference>
<keyword evidence="5 6" id="KW-0046">Antibiotic resistance</keyword>